<name>A0AAV6VCY9_9ARAC</name>
<reference evidence="1 2" key="1">
    <citation type="journal article" date="2022" name="Nat. Ecol. Evol.">
        <title>A masculinizing supergene underlies an exaggerated male reproductive morph in a spider.</title>
        <authorList>
            <person name="Hendrickx F."/>
            <person name="De Corte Z."/>
            <person name="Sonet G."/>
            <person name="Van Belleghem S.M."/>
            <person name="Kostlbacher S."/>
            <person name="Vangestel C."/>
        </authorList>
    </citation>
    <scope>NUCLEOTIDE SEQUENCE [LARGE SCALE GENOMIC DNA]</scope>
    <source>
        <strain evidence="1">W744_W776</strain>
    </source>
</reference>
<dbReference type="Proteomes" id="UP000827092">
    <property type="component" value="Unassembled WGS sequence"/>
</dbReference>
<protein>
    <submittedName>
        <fullName evidence="1">Uncharacterized protein</fullName>
    </submittedName>
</protein>
<dbReference type="EMBL" id="JAFNEN010000102">
    <property type="protein sequence ID" value="KAG8194500.1"/>
    <property type="molecule type" value="Genomic_DNA"/>
</dbReference>
<accession>A0AAV6VCY9</accession>
<evidence type="ECO:0000313" key="2">
    <source>
        <dbReference type="Proteomes" id="UP000827092"/>
    </source>
</evidence>
<sequence>MEVATSDPLLFKTSMTVNDIIDNAFKSGYRGEYTVVLSGGASPIPRSYPKLLKDNLNKKITNPRKILNIKHTKQNNILIKTEDPTTAKELLSIKLLISIPVKADLNLVNITSRFALHDIPPDIPLTECIEELEAENNLKVIECRSDSHDQSRCKNSPKCVNCEGQHEANSDDCPKKLQKKNFLTYKCLNRLSFAEARSSFKSNTSPPRAVHSQPPMANYITKQDFETTILQLQSSFESTIVKALNAQAASMMSMLHTMFQQLTPNLSPLPPQLPTVPDPVTVPGLPNWSPIPQKSAIVKLVRNSSQFNG</sequence>
<evidence type="ECO:0000313" key="1">
    <source>
        <dbReference type="EMBL" id="KAG8194500.1"/>
    </source>
</evidence>
<organism evidence="1 2">
    <name type="scientific">Oedothorax gibbosus</name>
    <dbReference type="NCBI Taxonomy" id="931172"/>
    <lineage>
        <taxon>Eukaryota</taxon>
        <taxon>Metazoa</taxon>
        <taxon>Ecdysozoa</taxon>
        <taxon>Arthropoda</taxon>
        <taxon>Chelicerata</taxon>
        <taxon>Arachnida</taxon>
        <taxon>Araneae</taxon>
        <taxon>Araneomorphae</taxon>
        <taxon>Entelegynae</taxon>
        <taxon>Araneoidea</taxon>
        <taxon>Linyphiidae</taxon>
        <taxon>Erigoninae</taxon>
        <taxon>Oedothorax</taxon>
    </lineage>
</organism>
<dbReference type="AlphaFoldDB" id="A0AAV6VCY9"/>
<keyword evidence="2" id="KW-1185">Reference proteome</keyword>
<proteinExistence type="predicted"/>
<gene>
    <name evidence="1" type="ORF">JTE90_013253</name>
</gene>
<comment type="caution">
    <text evidence="1">The sequence shown here is derived from an EMBL/GenBank/DDBJ whole genome shotgun (WGS) entry which is preliminary data.</text>
</comment>